<feature type="region of interest" description="Disordered" evidence="1">
    <location>
        <begin position="1020"/>
        <end position="1051"/>
    </location>
</feature>
<proteinExistence type="predicted"/>
<sequence length="1090" mass="117345">MDTPGPPTATATGPESSPPERKAGKKRQIEPDDSSVGNEGDMPSTSVEGRVMRALPARSAPLLAVEEVSSAPSPSASEDVFNQESIASFLDEFTARNKKRRFKEPDMVMFIESLIALLQANPSNMTLATQIEKLLIDNGFFDPQESGSDSGSDDAMEDIDEDAVEAALFVDDTNSTDDLQGQDAGGREVIINPLRDMPEDIESGPSESPQQSSLLAIPASVTSTLDPQEEEESILGPQSSLTIAPRPNSPDKDANMDGSGATDDPREGVRSPQVVDNPAVPAASSMEDPRVPAFAATQPRPTDANMDGSGATNCPPDGVAAPTPATQVAESDVASSSFVGQLPEYSLELRQIIDDPAVPAFAASQPGPTPTTTPRLNPEDIDANMEANGPCEDVQLQQVVNNPAVPAFASAMEDPRVPAFAASQPGPLTSAIPRSNSADTDTIMASDRDGPQDGVVPPPPPADQDAEAAVSRVKDWAEGGDATWPLVVGKDQCNAIINWASERKAQAGGPSKRTDKSTNCFSFSEFAPRGCPQSVSATTGSSAIFGTSMNFSFSPMTTTHSTAASTSTMPVTREIAGPGVEGSVLPVNTPSTSNAPPPTILLQGSSPETSHPPHGHVASSSQSNQIVEDMFESTPIDVDGPLTTEPEDPRLSSDLHLDQSEIMSGIVDSSEHPSPSTSRALEKRPAGLEMPPLLTAPVPPSQPFGTEETSSMWHGTIAGTQRVEPLTRSDFVDFMAGISGEIRTFTNTVTEVLQARDGRAHNRGDNIRGSGHGPTGNADIPEEDGDADDESDIAEVCNVKKKRLTRHRNSKQVQLTNDVTKHALSLLRRDNKKAPFPADTVASAVAVGGFRPEEAECCSAESFCLDFANTPASNWNTSATKVFVRDFLSVGQYECRNSAAIEKMFIRHFRTLKKHYLKQVEDQRAAANSRTVDRTPINKAHARYQRKYNMFQRRLRAALRYQETRRHVRLLQAVGPDGMSSDEEDDSSVVVKKYGVLKKAWRSDVLVKLLRILDALHRRHRKEGQGSRQGQLPRTRYLTDKGDDTRRPCAGLPRSAYNVTWLATLTPIQLEDLRIDEREHDMTCSHAIMK</sequence>
<dbReference type="OrthoDB" id="3257007at2759"/>
<feature type="region of interest" description="Disordered" evidence="1">
    <location>
        <begin position="1"/>
        <end position="53"/>
    </location>
</feature>
<dbReference type="EMBL" id="AYKW01000005">
    <property type="protein sequence ID" value="PIL34331.1"/>
    <property type="molecule type" value="Genomic_DNA"/>
</dbReference>
<evidence type="ECO:0000313" key="3">
    <source>
        <dbReference type="Proteomes" id="UP000230002"/>
    </source>
</evidence>
<feature type="region of interest" description="Disordered" evidence="1">
    <location>
        <begin position="583"/>
        <end position="623"/>
    </location>
</feature>
<organism evidence="2 3">
    <name type="scientific">Ganoderma sinense ZZ0214-1</name>
    <dbReference type="NCBI Taxonomy" id="1077348"/>
    <lineage>
        <taxon>Eukaryota</taxon>
        <taxon>Fungi</taxon>
        <taxon>Dikarya</taxon>
        <taxon>Basidiomycota</taxon>
        <taxon>Agaricomycotina</taxon>
        <taxon>Agaricomycetes</taxon>
        <taxon>Polyporales</taxon>
        <taxon>Polyporaceae</taxon>
        <taxon>Ganoderma</taxon>
    </lineage>
</organism>
<accession>A0A2G8SKP6</accession>
<keyword evidence="3" id="KW-1185">Reference proteome</keyword>
<dbReference type="AlphaFoldDB" id="A0A2G8SKP6"/>
<evidence type="ECO:0000313" key="2">
    <source>
        <dbReference type="EMBL" id="PIL34331.1"/>
    </source>
</evidence>
<name>A0A2G8SKP6_9APHY</name>
<feature type="region of interest" description="Disordered" evidence="1">
    <location>
        <begin position="223"/>
        <end position="328"/>
    </location>
</feature>
<gene>
    <name evidence="2" type="ORF">GSI_03106</name>
</gene>
<evidence type="ECO:0000256" key="1">
    <source>
        <dbReference type="SAM" id="MobiDB-lite"/>
    </source>
</evidence>
<comment type="caution">
    <text evidence="2">The sequence shown here is derived from an EMBL/GenBank/DDBJ whole genome shotgun (WGS) entry which is preliminary data.</text>
</comment>
<feature type="region of interest" description="Disordered" evidence="1">
    <location>
        <begin position="422"/>
        <end position="465"/>
    </location>
</feature>
<feature type="region of interest" description="Disordered" evidence="1">
    <location>
        <begin position="691"/>
        <end position="710"/>
    </location>
</feature>
<feature type="compositionally biased region" description="Basic and acidic residues" evidence="1">
    <location>
        <begin position="18"/>
        <end position="30"/>
    </location>
</feature>
<reference evidence="2 3" key="1">
    <citation type="journal article" date="2015" name="Sci. Rep.">
        <title>Chromosome-level genome map provides insights into diverse defense mechanisms in the medicinal fungus Ganoderma sinense.</title>
        <authorList>
            <person name="Zhu Y."/>
            <person name="Xu J."/>
            <person name="Sun C."/>
            <person name="Zhou S."/>
            <person name="Xu H."/>
            <person name="Nelson D.R."/>
            <person name="Qian J."/>
            <person name="Song J."/>
            <person name="Luo H."/>
            <person name="Xiang L."/>
            <person name="Li Y."/>
            <person name="Xu Z."/>
            <person name="Ji A."/>
            <person name="Wang L."/>
            <person name="Lu S."/>
            <person name="Hayward A."/>
            <person name="Sun W."/>
            <person name="Li X."/>
            <person name="Schwartz D.C."/>
            <person name="Wang Y."/>
            <person name="Chen S."/>
        </authorList>
    </citation>
    <scope>NUCLEOTIDE SEQUENCE [LARGE SCALE GENOMIC DNA]</scope>
    <source>
        <strain evidence="2 3">ZZ0214-1</strain>
    </source>
</reference>
<feature type="compositionally biased region" description="Basic and acidic residues" evidence="1">
    <location>
        <begin position="756"/>
        <end position="766"/>
    </location>
</feature>
<feature type="compositionally biased region" description="Acidic residues" evidence="1">
    <location>
        <begin position="780"/>
        <end position="790"/>
    </location>
</feature>
<feature type="compositionally biased region" description="Basic and acidic residues" evidence="1">
    <location>
        <begin position="1037"/>
        <end position="1047"/>
    </location>
</feature>
<dbReference type="Proteomes" id="UP000230002">
    <property type="component" value="Unassembled WGS sequence"/>
</dbReference>
<feature type="region of interest" description="Disordered" evidence="1">
    <location>
        <begin position="756"/>
        <end position="790"/>
    </location>
</feature>
<protein>
    <submittedName>
        <fullName evidence="2">Uncharacterized protein</fullName>
    </submittedName>
</protein>
<dbReference type="STRING" id="1077348.A0A2G8SKP6"/>